<keyword evidence="8" id="KW-1185">Reference proteome</keyword>
<dbReference type="PROSITE" id="PS00571">
    <property type="entry name" value="AMIDASES"/>
    <property type="match status" value="1"/>
</dbReference>
<evidence type="ECO:0000259" key="6">
    <source>
        <dbReference type="Pfam" id="PF01425"/>
    </source>
</evidence>
<dbReference type="EC" id="3.5.1.4" evidence="3"/>
<reference evidence="7" key="1">
    <citation type="submission" date="2022-10" db="EMBL/GenBank/DDBJ databases">
        <title>Culturing micro-colonial fungi from biological soil crusts in the Mojave desert and describing Neophaeococcomyces mojavensis, and introducing the new genera and species Taxawa tesnikishii.</title>
        <authorList>
            <person name="Kurbessoian T."/>
            <person name="Stajich J.E."/>
        </authorList>
    </citation>
    <scope>NUCLEOTIDE SEQUENCE</scope>
    <source>
        <strain evidence="7">TK_35</strain>
    </source>
</reference>
<sequence>MVRDWKELVAKKRADVAKQLPQEWRLPQAILDSVSPDADISVLDVPSKCGLLTSKELEITEKYDAVDLIAKMAATELSAFEVTLAFCKRAAVAHQVTNCLTEMFFDKALERAKYLDEHLAKEGKPDSFNLEGIHATIGYVSFIERPAADTNSPLVDILLANGAVLYVKTNIPQTLMTADSENNVFGRTLNPHKLKLNAGGSSGGEGALVAMRGSLLGVGTDIAGSIRIPAICCGTYGFKPSVNRIPFGGQVSPAADGLTGIIPVAGPLAQSPRDLRLFMETVIQSKPWDFDYTALAMPWHPVPKVKSLTIGVVLECPTWQITPPMLRAMKSASDKLKHAGHKIVMLEKFPSFKEATELSFSMFDIDNECTGFKHILASGEPLVTSVADMYTPPPEGRKDKTLDELFKMNIKMSEFRRDWLKLFMENKLDVVLAPGAHKTAVPHDTFKYPPYTVMWNLVAYPACVIPYLKADQTLDKPDPNVPEYDAQAVDGAPCHVQLVARSEQDEELMAAVELVVNTLKI</sequence>
<proteinExistence type="inferred from homology"/>
<evidence type="ECO:0000256" key="1">
    <source>
        <dbReference type="ARBA" id="ARBA00001311"/>
    </source>
</evidence>
<dbReference type="InterPro" id="IPR020556">
    <property type="entry name" value="Amidase_CS"/>
</dbReference>
<dbReference type="PANTHER" id="PTHR46072">
    <property type="entry name" value="AMIDASE-RELATED-RELATED"/>
    <property type="match status" value="1"/>
</dbReference>
<name>A0AA38Y4B1_9EURO</name>
<dbReference type="Gene3D" id="3.90.1300.10">
    <property type="entry name" value="Amidase signature (AS) domain"/>
    <property type="match status" value="1"/>
</dbReference>
<dbReference type="SUPFAM" id="SSF75304">
    <property type="entry name" value="Amidase signature (AS) enzymes"/>
    <property type="match status" value="1"/>
</dbReference>
<comment type="caution">
    <text evidence="7">The sequence shown here is derived from an EMBL/GenBank/DDBJ whole genome shotgun (WGS) entry which is preliminary data.</text>
</comment>
<keyword evidence="4" id="KW-0378">Hydrolase</keyword>
<feature type="binding site" evidence="5">
    <location>
        <position position="201"/>
    </location>
    <ligand>
        <name>substrate</name>
    </ligand>
</feature>
<dbReference type="Pfam" id="PF01425">
    <property type="entry name" value="Amidase"/>
    <property type="match status" value="1"/>
</dbReference>
<dbReference type="AlphaFoldDB" id="A0AA38Y4B1"/>
<evidence type="ECO:0000256" key="4">
    <source>
        <dbReference type="ARBA" id="ARBA00022801"/>
    </source>
</evidence>
<feature type="domain" description="Amidase" evidence="6">
    <location>
        <begin position="81"/>
        <end position="508"/>
    </location>
</feature>
<dbReference type="EMBL" id="JAPDRN010000037">
    <property type="protein sequence ID" value="KAJ9634710.1"/>
    <property type="molecule type" value="Genomic_DNA"/>
</dbReference>
<dbReference type="PANTHER" id="PTHR46072:SF5">
    <property type="entry name" value="GENERAL AMIDASE-C"/>
    <property type="match status" value="1"/>
</dbReference>
<organism evidence="7 8">
    <name type="scientific">Knufia peltigerae</name>
    <dbReference type="NCBI Taxonomy" id="1002370"/>
    <lineage>
        <taxon>Eukaryota</taxon>
        <taxon>Fungi</taxon>
        <taxon>Dikarya</taxon>
        <taxon>Ascomycota</taxon>
        <taxon>Pezizomycotina</taxon>
        <taxon>Eurotiomycetes</taxon>
        <taxon>Chaetothyriomycetidae</taxon>
        <taxon>Chaetothyriales</taxon>
        <taxon>Trichomeriaceae</taxon>
        <taxon>Knufia</taxon>
    </lineage>
</organism>
<comment type="catalytic activity">
    <reaction evidence="1">
        <text>a monocarboxylic acid amide + H2O = a monocarboxylate + NH4(+)</text>
        <dbReference type="Rhea" id="RHEA:12020"/>
        <dbReference type="ChEBI" id="CHEBI:15377"/>
        <dbReference type="ChEBI" id="CHEBI:28938"/>
        <dbReference type="ChEBI" id="CHEBI:35757"/>
        <dbReference type="ChEBI" id="CHEBI:83628"/>
        <dbReference type="EC" id="3.5.1.4"/>
    </reaction>
</comment>
<evidence type="ECO:0000256" key="2">
    <source>
        <dbReference type="ARBA" id="ARBA00009199"/>
    </source>
</evidence>
<dbReference type="Proteomes" id="UP001172681">
    <property type="component" value="Unassembled WGS sequence"/>
</dbReference>
<protein>
    <recommendedName>
        <fullName evidence="3">amidase</fullName>
        <ecNumber evidence="3">3.5.1.4</ecNumber>
    </recommendedName>
</protein>
<evidence type="ECO:0000256" key="3">
    <source>
        <dbReference type="ARBA" id="ARBA00012922"/>
    </source>
</evidence>
<evidence type="ECO:0000313" key="7">
    <source>
        <dbReference type="EMBL" id="KAJ9634710.1"/>
    </source>
</evidence>
<feature type="binding site" evidence="5">
    <location>
        <begin position="222"/>
        <end position="225"/>
    </location>
    <ligand>
        <name>substrate</name>
    </ligand>
</feature>
<gene>
    <name evidence="7" type="ORF">H2204_006159</name>
</gene>
<feature type="binding site" evidence="5">
    <location>
        <position position="175"/>
    </location>
    <ligand>
        <name>substrate</name>
    </ligand>
</feature>
<dbReference type="InterPro" id="IPR023631">
    <property type="entry name" value="Amidase_dom"/>
</dbReference>
<dbReference type="PIRSF" id="PIRSF001221">
    <property type="entry name" value="Amidase_fungi"/>
    <property type="match status" value="1"/>
</dbReference>
<dbReference type="GO" id="GO:0004040">
    <property type="term" value="F:amidase activity"/>
    <property type="evidence" value="ECO:0007669"/>
    <property type="project" value="UniProtKB-EC"/>
</dbReference>
<dbReference type="InterPro" id="IPR036928">
    <property type="entry name" value="AS_sf"/>
</dbReference>
<evidence type="ECO:0000256" key="5">
    <source>
        <dbReference type="PIRSR" id="PIRSR001221-2"/>
    </source>
</evidence>
<accession>A0AA38Y4B1</accession>
<evidence type="ECO:0000313" key="8">
    <source>
        <dbReference type="Proteomes" id="UP001172681"/>
    </source>
</evidence>
<comment type="similarity">
    <text evidence="2">Belongs to the amidase family.</text>
</comment>